<reference evidence="1 2" key="1">
    <citation type="submission" date="2018-06" db="EMBL/GenBank/DDBJ databases">
        <title>Comparative genomics reveals the genomic features of Rhizophagus irregularis, R. cerebriforme, R. diaphanum and Gigaspora rosea, and their symbiotic lifestyle signature.</title>
        <authorList>
            <person name="Morin E."/>
            <person name="San Clemente H."/>
            <person name="Chen E.C.H."/>
            <person name="De La Providencia I."/>
            <person name="Hainaut M."/>
            <person name="Kuo A."/>
            <person name="Kohler A."/>
            <person name="Murat C."/>
            <person name="Tang N."/>
            <person name="Roy S."/>
            <person name="Loubradou J."/>
            <person name="Henrissat B."/>
            <person name="Grigoriev I.V."/>
            <person name="Corradi N."/>
            <person name="Roux C."/>
            <person name="Martin F.M."/>
        </authorList>
    </citation>
    <scope>NUCLEOTIDE SEQUENCE [LARGE SCALE GENOMIC DNA]</scope>
    <source>
        <strain evidence="1 2">DAOM 227022</strain>
    </source>
</reference>
<evidence type="ECO:0000313" key="1">
    <source>
        <dbReference type="EMBL" id="RIA94903.1"/>
    </source>
</evidence>
<organism evidence="1 2">
    <name type="scientific">Glomus cerebriforme</name>
    <dbReference type="NCBI Taxonomy" id="658196"/>
    <lineage>
        <taxon>Eukaryota</taxon>
        <taxon>Fungi</taxon>
        <taxon>Fungi incertae sedis</taxon>
        <taxon>Mucoromycota</taxon>
        <taxon>Glomeromycotina</taxon>
        <taxon>Glomeromycetes</taxon>
        <taxon>Glomerales</taxon>
        <taxon>Glomeraceae</taxon>
        <taxon>Glomus</taxon>
    </lineage>
</organism>
<dbReference type="OrthoDB" id="2304428at2759"/>
<keyword evidence="2" id="KW-1185">Reference proteome</keyword>
<accession>A0A397T9H2</accession>
<proteinExistence type="predicted"/>
<sequence>MKFVLGLTYILIHLNPIHLEDFYPFIGITYFIYDKIYNSPLLNAYNKGLILQDIRNLWSIFLFKKTNNHTNLNGEWDILIKETQNIVLTDPSRVDLTPAFNIIEHGNSRTSAPLSLYIENSLIQALNDVINI</sequence>
<comment type="caution">
    <text evidence="1">The sequence shown here is derived from an EMBL/GenBank/DDBJ whole genome shotgun (WGS) entry which is preliminary data.</text>
</comment>
<gene>
    <name evidence="1" type="ORF">C1645_817392</name>
</gene>
<name>A0A397T9H2_9GLOM</name>
<dbReference type="AlphaFoldDB" id="A0A397T9H2"/>
<evidence type="ECO:0000313" key="2">
    <source>
        <dbReference type="Proteomes" id="UP000265703"/>
    </source>
</evidence>
<dbReference type="Proteomes" id="UP000265703">
    <property type="component" value="Unassembled WGS sequence"/>
</dbReference>
<dbReference type="EMBL" id="QKYT01000071">
    <property type="protein sequence ID" value="RIA94903.1"/>
    <property type="molecule type" value="Genomic_DNA"/>
</dbReference>
<protein>
    <submittedName>
        <fullName evidence="1">Uncharacterized protein</fullName>
    </submittedName>
</protein>